<dbReference type="AlphaFoldDB" id="A0A1X1WPW8"/>
<proteinExistence type="inferred from homology"/>
<evidence type="ECO:0000313" key="3">
    <source>
        <dbReference type="EMBL" id="ORV88569.1"/>
    </source>
</evidence>
<evidence type="ECO:0000313" key="5">
    <source>
        <dbReference type="Proteomes" id="UP001084650"/>
    </source>
</evidence>
<dbReference type="InterPro" id="IPR010310">
    <property type="entry name" value="T7SS_ESAT-6-like"/>
</dbReference>
<dbReference type="EMBL" id="LQPC01000028">
    <property type="protein sequence ID" value="ORV88569.1"/>
    <property type="molecule type" value="Genomic_DNA"/>
</dbReference>
<name>A0A1X1WPW8_MYCIR</name>
<dbReference type="Proteomes" id="UP000193622">
    <property type="component" value="Unassembled WGS sequence"/>
</dbReference>
<evidence type="ECO:0000313" key="2">
    <source>
        <dbReference type="EMBL" id="MCZ0731213.1"/>
    </source>
</evidence>
<dbReference type="Proteomes" id="UP001084650">
    <property type="component" value="Unassembled WGS sequence"/>
</dbReference>
<protein>
    <recommendedName>
        <fullName evidence="1">ESAT-6-like protein</fullName>
    </recommendedName>
</protein>
<dbReference type="Pfam" id="PF06013">
    <property type="entry name" value="WXG100"/>
    <property type="match status" value="1"/>
</dbReference>
<organism evidence="3 4">
    <name type="scientific">Mycolicibacterium iranicum</name>
    <name type="common">Mycobacterium iranicum</name>
    <dbReference type="NCBI Taxonomy" id="912594"/>
    <lineage>
        <taxon>Bacteria</taxon>
        <taxon>Bacillati</taxon>
        <taxon>Actinomycetota</taxon>
        <taxon>Actinomycetes</taxon>
        <taxon>Mycobacteriales</taxon>
        <taxon>Mycobacteriaceae</taxon>
        <taxon>Mycolicibacterium</taxon>
    </lineage>
</organism>
<accession>A0A1X1WPW8</accession>
<dbReference type="SUPFAM" id="SSF140453">
    <property type="entry name" value="EsxAB dimer-like"/>
    <property type="match status" value="1"/>
</dbReference>
<sequence length="98" mass="10298">MASDGSITYNFAGISNDAGELHGVVGKVNALLTEGEGALARLAGSWEGEANLSYSEAQQRWNQNSTELNLALQSLGQAVEQCGGDMGQCEMAGVNRFM</sequence>
<reference evidence="3 4" key="1">
    <citation type="submission" date="2016-01" db="EMBL/GenBank/DDBJ databases">
        <title>The new phylogeny of the genus Mycobacterium.</title>
        <authorList>
            <person name="Tarcisio F."/>
            <person name="Conor M."/>
            <person name="Antonella G."/>
            <person name="Elisabetta G."/>
            <person name="Giulia F.S."/>
            <person name="Sara T."/>
            <person name="Anna F."/>
            <person name="Clotilde B."/>
            <person name="Roberto B."/>
            <person name="Veronica D.S."/>
            <person name="Fabio R."/>
            <person name="Monica P."/>
            <person name="Olivier J."/>
            <person name="Enrico T."/>
            <person name="Nicola S."/>
        </authorList>
    </citation>
    <scope>NUCLEOTIDE SEQUENCE [LARGE SCALE GENOMIC DNA]</scope>
    <source>
        <strain evidence="3 4">DSM 45541</strain>
    </source>
</reference>
<evidence type="ECO:0000313" key="4">
    <source>
        <dbReference type="Proteomes" id="UP000193622"/>
    </source>
</evidence>
<dbReference type="RefSeq" id="WP_051226905.1">
    <property type="nucleotide sequence ID" value="NZ_JAPQYE010000015.1"/>
</dbReference>
<comment type="similarity">
    <text evidence="1">Belongs to the WXG100 family.</text>
</comment>
<gene>
    <name evidence="3" type="ORF">AWC12_11680</name>
    <name evidence="2" type="ORF">OY187_24460</name>
</gene>
<dbReference type="NCBIfam" id="TIGR03930">
    <property type="entry name" value="WXG100_ESAT6"/>
    <property type="match status" value="1"/>
</dbReference>
<keyword evidence="5" id="KW-1185">Reference proteome</keyword>
<evidence type="ECO:0000256" key="1">
    <source>
        <dbReference type="RuleBase" id="RU362001"/>
    </source>
</evidence>
<reference evidence="2" key="2">
    <citation type="submission" date="2022-12" db="EMBL/GenBank/DDBJ databases">
        <title>Whole genome sequence of Mycolicibacterium iranicum strain SBH312.</title>
        <authorList>
            <person name="Jani J."/>
            <person name="Arifin Mustapha Z."/>
            <person name="Ahmed K."/>
            <person name="Kai Ling C."/>
        </authorList>
    </citation>
    <scope>NUCLEOTIDE SEQUENCE</scope>
    <source>
        <strain evidence="2">SBH312</strain>
    </source>
</reference>
<dbReference type="InterPro" id="IPR036689">
    <property type="entry name" value="ESAT-6-like_sf"/>
</dbReference>
<dbReference type="EMBL" id="JAPQYE010000015">
    <property type="protein sequence ID" value="MCZ0731213.1"/>
    <property type="molecule type" value="Genomic_DNA"/>
</dbReference>
<comment type="caution">
    <text evidence="3">The sequence shown here is derived from an EMBL/GenBank/DDBJ whole genome shotgun (WGS) entry which is preliminary data.</text>
</comment>
<dbReference type="Gene3D" id="1.10.287.1060">
    <property type="entry name" value="ESAT-6-like"/>
    <property type="match status" value="1"/>
</dbReference>